<gene>
    <name evidence="1" type="ORF">Pmar_PMAR014762</name>
</gene>
<accession>C5LXF5</accession>
<reference evidence="1 2" key="1">
    <citation type="submission" date="2008-07" db="EMBL/GenBank/DDBJ databases">
        <authorList>
            <person name="El-Sayed N."/>
            <person name="Caler E."/>
            <person name="Inman J."/>
            <person name="Amedeo P."/>
            <person name="Hass B."/>
            <person name="Wortman J."/>
        </authorList>
    </citation>
    <scope>NUCLEOTIDE SEQUENCE [LARGE SCALE GENOMIC DNA]</scope>
    <source>
        <strain evidence="2">ATCC 50983 / TXsc</strain>
    </source>
</reference>
<sequence>LNLTHFLLLLRPGWVWIHYKRSSRGRLKAFGAPLVSVMRSGTRGCRLLESTSERSTAMLLRRRRSALMLSRGVLKICARK</sequence>
<protein>
    <submittedName>
        <fullName evidence="1">Uncharacterized protein</fullName>
    </submittedName>
</protein>
<evidence type="ECO:0000313" key="1">
    <source>
        <dbReference type="EMBL" id="EEQ98587.1"/>
    </source>
</evidence>
<name>C5LXF5_PERM5</name>
<evidence type="ECO:0000313" key="2">
    <source>
        <dbReference type="Proteomes" id="UP000007800"/>
    </source>
</evidence>
<organism evidence="2">
    <name type="scientific">Perkinsus marinus (strain ATCC 50983 / TXsc)</name>
    <dbReference type="NCBI Taxonomy" id="423536"/>
    <lineage>
        <taxon>Eukaryota</taxon>
        <taxon>Sar</taxon>
        <taxon>Alveolata</taxon>
        <taxon>Perkinsozoa</taxon>
        <taxon>Perkinsea</taxon>
        <taxon>Perkinsida</taxon>
        <taxon>Perkinsidae</taxon>
        <taxon>Perkinsus</taxon>
    </lineage>
</organism>
<keyword evidence="2" id="KW-1185">Reference proteome</keyword>
<dbReference type="RefSeq" id="XP_002765870.1">
    <property type="nucleotide sequence ID" value="XM_002765824.1"/>
</dbReference>
<dbReference type="EMBL" id="GG686482">
    <property type="protein sequence ID" value="EEQ98587.1"/>
    <property type="molecule type" value="Genomic_DNA"/>
</dbReference>
<dbReference type="AlphaFoldDB" id="C5LXF5"/>
<dbReference type="GeneID" id="9062208"/>
<proteinExistence type="predicted"/>
<dbReference type="InParanoid" id="C5LXF5"/>
<feature type="non-terminal residue" evidence="1">
    <location>
        <position position="1"/>
    </location>
</feature>
<dbReference type="Proteomes" id="UP000007800">
    <property type="component" value="Unassembled WGS sequence"/>
</dbReference>